<dbReference type="AlphaFoldDB" id="Q12T72"/>
<dbReference type="HOGENOM" id="CLU_1814498_0_0_6"/>
<dbReference type="OrthoDB" id="9898564at2"/>
<dbReference type="EMBL" id="CP000302">
    <property type="protein sequence ID" value="ABE53354.1"/>
    <property type="molecule type" value="Genomic_DNA"/>
</dbReference>
<evidence type="ECO:0000256" key="1">
    <source>
        <dbReference type="SAM" id="Coils"/>
    </source>
</evidence>
<name>Q12T72_SHEDO</name>
<dbReference type="DNASU" id="4017180"/>
<feature type="coiled-coil region" evidence="1">
    <location>
        <begin position="15"/>
        <end position="42"/>
    </location>
</feature>
<evidence type="ECO:0000313" key="2">
    <source>
        <dbReference type="EMBL" id="ABE53354.1"/>
    </source>
</evidence>
<accession>Q12T72</accession>
<protein>
    <submittedName>
        <fullName evidence="2">Uncharacterized protein</fullName>
    </submittedName>
</protein>
<dbReference type="STRING" id="318161.Sden_0057"/>
<proteinExistence type="predicted"/>
<dbReference type="KEGG" id="sdn:Sden_0057"/>
<gene>
    <name evidence="2" type="ordered locus">Sden_0057</name>
</gene>
<reference evidence="2 3" key="1">
    <citation type="submission" date="2006-03" db="EMBL/GenBank/DDBJ databases">
        <title>Complete sequence of Shewanella denitrificans OS217.</title>
        <authorList>
            <consortium name="US DOE Joint Genome Institute"/>
            <person name="Copeland A."/>
            <person name="Lucas S."/>
            <person name="Lapidus A."/>
            <person name="Barry K."/>
            <person name="Detter J.C."/>
            <person name="Glavina del Rio T."/>
            <person name="Hammon N."/>
            <person name="Israni S."/>
            <person name="Dalin E."/>
            <person name="Tice H."/>
            <person name="Pitluck S."/>
            <person name="Brettin T."/>
            <person name="Bruce D."/>
            <person name="Han C."/>
            <person name="Tapia R."/>
            <person name="Gilna P."/>
            <person name="Kiss H."/>
            <person name="Schmutz J."/>
            <person name="Larimer F."/>
            <person name="Land M."/>
            <person name="Hauser L."/>
            <person name="Kyrpides N."/>
            <person name="Lykidis A."/>
            <person name="Richardson P."/>
        </authorList>
    </citation>
    <scope>NUCLEOTIDE SEQUENCE [LARGE SCALE GENOMIC DNA]</scope>
    <source>
        <strain evidence="3">OS217 / ATCC BAA-1090 / DSM 15013</strain>
    </source>
</reference>
<keyword evidence="1" id="KW-0175">Coiled coil</keyword>
<sequence length="142" mass="16386">MTLNQIWQLKKQQQHQRTHVELENLNADIDKNKRELGVLSVQEQSLVRFEIQDHASLQLASINLAWLDRLAQEKSDLELTLAEFNLDKRAKEKLLSRNAQVIEKVGELITLESKGGAIMRMKIKDKQVQASLCESLARRQND</sequence>
<dbReference type="RefSeq" id="WP_011494523.1">
    <property type="nucleotide sequence ID" value="NC_007954.1"/>
</dbReference>
<organism evidence="2 3">
    <name type="scientific">Shewanella denitrificans (strain OS217 / ATCC BAA-1090 / DSM 15013)</name>
    <dbReference type="NCBI Taxonomy" id="318161"/>
    <lineage>
        <taxon>Bacteria</taxon>
        <taxon>Pseudomonadati</taxon>
        <taxon>Pseudomonadota</taxon>
        <taxon>Gammaproteobacteria</taxon>
        <taxon>Alteromonadales</taxon>
        <taxon>Shewanellaceae</taxon>
        <taxon>Shewanella</taxon>
    </lineage>
</organism>
<dbReference type="Proteomes" id="UP000001982">
    <property type="component" value="Chromosome"/>
</dbReference>
<keyword evidence="3" id="KW-1185">Reference proteome</keyword>
<evidence type="ECO:0000313" key="3">
    <source>
        <dbReference type="Proteomes" id="UP000001982"/>
    </source>
</evidence>